<dbReference type="AlphaFoldDB" id="A0A8H6XHH1"/>
<feature type="transmembrane region" description="Helical" evidence="1">
    <location>
        <begin position="48"/>
        <end position="70"/>
    </location>
</feature>
<feature type="transmembrane region" description="Helical" evidence="1">
    <location>
        <begin position="21"/>
        <end position="42"/>
    </location>
</feature>
<sequence>MRCILFADSHSPRTYTIVQGVVHLLVSTTTSFITVLLVLNAASLHPPITSVFGVTLFFNILVFTLVEAFCSLGHVRSADRSLTLDHTLFTPNAETMKEAEEGRRQVLTTDLIQIGVCSP</sequence>
<reference evidence="2" key="1">
    <citation type="submission" date="2020-05" db="EMBL/GenBank/DDBJ databases">
        <title>Mycena genomes resolve the evolution of fungal bioluminescence.</title>
        <authorList>
            <person name="Tsai I.J."/>
        </authorList>
    </citation>
    <scope>NUCLEOTIDE SEQUENCE</scope>
    <source>
        <strain evidence="2">160909Yilan</strain>
    </source>
</reference>
<evidence type="ECO:0000313" key="3">
    <source>
        <dbReference type="Proteomes" id="UP000623467"/>
    </source>
</evidence>
<proteinExistence type="predicted"/>
<accession>A0A8H6XHH1</accession>
<evidence type="ECO:0000313" key="2">
    <source>
        <dbReference type="EMBL" id="KAF7340597.1"/>
    </source>
</evidence>
<keyword evidence="3" id="KW-1185">Reference proteome</keyword>
<dbReference type="Proteomes" id="UP000623467">
    <property type="component" value="Unassembled WGS sequence"/>
</dbReference>
<dbReference type="EMBL" id="JACAZH010000030">
    <property type="protein sequence ID" value="KAF7340597.1"/>
    <property type="molecule type" value="Genomic_DNA"/>
</dbReference>
<name>A0A8H6XHH1_9AGAR</name>
<gene>
    <name evidence="2" type="ORF">MSAN_02131200</name>
</gene>
<comment type="caution">
    <text evidence="2">The sequence shown here is derived from an EMBL/GenBank/DDBJ whole genome shotgun (WGS) entry which is preliminary data.</text>
</comment>
<keyword evidence="1" id="KW-0472">Membrane</keyword>
<protein>
    <submittedName>
        <fullName evidence="2">Uncharacterized protein</fullName>
    </submittedName>
</protein>
<evidence type="ECO:0000256" key="1">
    <source>
        <dbReference type="SAM" id="Phobius"/>
    </source>
</evidence>
<keyword evidence="1" id="KW-1133">Transmembrane helix</keyword>
<keyword evidence="1" id="KW-0812">Transmembrane</keyword>
<dbReference type="OrthoDB" id="3050706at2759"/>
<organism evidence="2 3">
    <name type="scientific">Mycena sanguinolenta</name>
    <dbReference type="NCBI Taxonomy" id="230812"/>
    <lineage>
        <taxon>Eukaryota</taxon>
        <taxon>Fungi</taxon>
        <taxon>Dikarya</taxon>
        <taxon>Basidiomycota</taxon>
        <taxon>Agaricomycotina</taxon>
        <taxon>Agaricomycetes</taxon>
        <taxon>Agaricomycetidae</taxon>
        <taxon>Agaricales</taxon>
        <taxon>Marasmiineae</taxon>
        <taxon>Mycenaceae</taxon>
        <taxon>Mycena</taxon>
    </lineage>
</organism>